<dbReference type="GO" id="GO:0019693">
    <property type="term" value="P:ribose phosphate metabolic process"/>
    <property type="evidence" value="ECO:0007669"/>
    <property type="project" value="TreeGrafter"/>
</dbReference>
<feature type="short sequence motif" description="Nudix box" evidence="4">
    <location>
        <begin position="41"/>
        <end position="62"/>
    </location>
</feature>
<comment type="cofactor">
    <cofactor evidence="4">
        <name>a divalent metal cation</name>
        <dbReference type="ChEBI" id="CHEBI:60240"/>
    </cofactor>
</comment>
<evidence type="ECO:0000256" key="2">
    <source>
        <dbReference type="ARBA" id="ARBA00001946"/>
    </source>
</evidence>
<reference evidence="6 7" key="1">
    <citation type="submission" date="2020-08" db="EMBL/GenBank/DDBJ databases">
        <title>Genomic Encyclopedia of Type Strains, Phase IV (KMG-IV): sequencing the most valuable type-strain genomes for metagenomic binning, comparative biology and taxonomic classification.</title>
        <authorList>
            <person name="Goeker M."/>
        </authorList>
    </citation>
    <scope>NUCLEOTIDE SEQUENCE [LARGE SCALE GENOMIC DNA]</scope>
    <source>
        <strain evidence="6 7">DSM 27026</strain>
    </source>
</reference>
<comment type="cofactor">
    <cofactor evidence="2">
        <name>Mg(2+)</name>
        <dbReference type="ChEBI" id="CHEBI:18420"/>
    </cofactor>
</comment>
<dbReference type="NCBIfam" id="NF001936">
    <property type="entry name" value="PRK00714.1-3"/>
    <property type="match status" value="1"/>
</dbReference>
<dbReference type="InterPro" id="IPR015797">
    <property type="entry name" value="NUDIX_hydrolase-like_dom_sf"/>
</dbReference>
<gene>
    <name evidence="4" type="primary">rppH</name>
    <name evidence="4" type="synonym">nudH</name>
    <name evidence="6" type="ORF">HNP71_000275</name>
</gene>
<accession>A0A840VKD6</accession>
<dbReference type="InterPro" id="IPR022927">
    <property type="entry name" value="RppH"/>
</dbReference>
<dbReference type="Proteomes" id="UP000553706">
    <property type="component" value="Unassembled WGS sequence"/>
</dbReference>
<dbReference type="PANTHER" id="PTHR11839:SF22">
    <property type="entry name" value="NUDIX HYDROLASE 26, CHLOROPLASTIC"/>
    <property type="match status" value="1"/>
</dbReference>
<dbReference type="GO" id="GO:0034432">
    <property type="term" value="F:bis(5'-adenosyl)-pentaphosphatase activity"/>
    <property type="evidence" value="ECO:0007669"/>
    <property type="project" value="TreeGrafter"/>
</dbReference>
<sequence length="158" mass="17756">MTDHSSLPYRLNVGAVLFGPDGRVFVGKRIGVPDAWQLPQGGIDAGEDPREAVLRELLEEVGTGKAEVIGEHPCWLEYDLPPSLLGVAWGGKYRGQKQKWFALKFLGADEDIQLNAHEHPEFEDWKWVELAELPALAVAFKREIYEILARDFAVYAKL</sequence>
<dbReference type="CDD" id="cd03671">
    <property type="entry name" value="NUDIX_Ap4A_hydrolase_plant_like"/>
    <property type="match status" value="1"/>
</dbReference>
<dbReference type="SUPFAM" id="SSF55811">
    <property type="entry name" value="Nudix"/>
    <property type="match status" value="1"/>
</dbReference>
<dbReference type="RefSeq" id="WP_183265049.1">
    <property type="nucleotide sequence ID" value="NZ_JACHFJ010000001.1"/>
</dbReference>
<comment type="function">
    <text evidence="4">Accelerates the degradation of transcripts by removing pyrophosphate from the 5'-end of triphosphorylated RNA, leading to a more labile monophosphorylated state that can stimulate subsequent ribonuclease cleavage.</text>
</comment>
<keyword evidence="7" id="KW-1185">Reference proteome</keyword>
<dbReference type="HAMAP" id="MF_00298">
    <property type="entry name" value="Nudix_RppH"/>
    <property type="match status" value="1"/>
</dbReference>
<comment type="similarity">
    <text evidence="4">Belongs to the Nudix hydrolase family. RppH subfamily.</text>
</comment>
<proteinExistence type="inferred from homology"/>
<keyword evidence="3 4" id="KW-0378">Hydrolase</keyword>
<comment type="caution">
    <text evidence="6">The sequence shown here is derived from an EMBL/GenBank/DDBJ whole genome shotgun (WGS) entry which is preliminary data.</text>
</comment>
<dbReference type="GO" id="GO:0008893">
    <property type="term" value="F:guanosine-3',5'-bis(diphosphate) 3'-diphosphatase activity"/>
    <property type="evidence" value="ECO:0007669"/>
    <property type="project" value="TreeGrafter"/>
</dbReference>
<evidence type="ECO:0000256" key="4">
    <source>
        <dbReference type="HAMAP-Rule" id="MF_00298"/>
    </source>
</evidence>
<dbReference type="EMBL" id="JACHFJ010000001">
    <property type="protein sequence ID" value="MBB5372051.1"/>
    <property type="molecule type" value="Genomic_DNA"/>
</dbReference>
<evidence type="ECO:0000256" key="3">
    <source>
        <dbReference type="ARBA" id="ARBA00022801"/>
    </source>
</evidence>
<comment type="cofactor">
    <cofactor evidence="1">
        <name>Mn(2+)</name>
        <dbReference type="ChEBI" id="CHEBI:29035"/>
    </cofactor>
</comment>
<evidence type="ECO:0000259" key="5">
    <source>
        <dbReference type="PROSITE" id="PS51462"/>
    </source>
</evidence>
<evidence type="ECO:0000313" key="7">
    <source>
        <dbReference type="Proteomes" id="UP000553706"/>
    </source>
</evidence>
<dbReference type="InterPro" id="IPR000086">
    <property type="entry name" value="NUDIX_hydrolase_dom"/>
</dbReference>
<name>A0A840VKD6_9PROT</name>
<dbReference type="GO" id="GO:0006753">
    <property type="term" value="P:nucleoside phosphate metabolic process"/>
    <property type="evidence" value="ECO:0007669"/>
    <property type="project" value="TreeGrafter"/>
</dbReference>
<dbReference type="PROSITE" id="PS00893">
    <property type="entry name" value="NUDIX_BOX"/>
    <property type="match status" value="1"/>
</dbReference>
<dbReference type="Gene3D" id="3.90.79.10">
    <property type="entry name" value="Nucleoside Triphosphate Pyrophosphohydrolase"/>
    <property type="match status" value="1"/>
</dbReference>
<evidence type="ECO:0000313" key="6">
    <source>
        <dbReference type="EMBL" id="MBB5372051.1"/>
    </source>
</evidence>
<dbReference type="PROSITE" id="PS51462">
    <property type="entry name" value="NUDIX"/>
    <property type="match status" value="1"/>
</dbReference>
<dbReference type="EC" id="3.6.1.-" evidence="4"/>
<dbReference type="PANTHER" id="PTHR11839">
    <property type="entry name" value="UDP/ADP-SUGAR PYROPHOSPHATASE"/>
    <property type="match status" value="1"/>
</dbReference>
<dbReference type="InterPro" id="IPR020476">
    <property type="entry name" value="Nudix_hydrolase"/>
</dbReference>
<feature type="domain" description="Nudix hydrolase" evidence="5">
    <location>
        <begin position="8"/>
        <end position="150"/>
    </location>
</feature>
<organism evidence="6 7">
    <name type="scientific">Acidocella aromatica</name>
    <dbReference type="NCBI Taxonomy" id="1303579"/>
    <lineage>
        <taxon>Bacteria</taxon>
        <taxon>Pseudomonadati</taxon>
        <taxon>Pseudomonadota</taxon>
        <taxon>Alphaproteobacteria</taxon>
        <taxon>Acetobacterales</taxon>
        <taxon>Acidocellaceae</taxon>
        <taxon>Acidocella</taxon>
    </lineage>
</organism>
<dbReference type="NCBIfam" id="NF001938">
    <property type="entry name" value="PRK00714.1-5"/>
    <property type="match status" value="1"/>
</dbReference>
<dbReference type="PRINTS" id="PR00502">
    <property type="entry name" value="NUDIXFAMILY"/>
</dbReference>
<dbReference type="InterPro" id="IPR020084">
    <property type="entry name" value="NUDIX_hydrolase_CS"/>
</dbReference>
<protein>
    <recommendedName>
        <fullName evidence="4">RNA pyrophosphohydrolase</fullName>
        <ecNumber evidence="4">3.6.1.-</ecNumber>
    </recommendedName>
    <alternativeName>
        <fullName evidence="4">(Di)nucleoside polyphosphate hydrolase</fullName>
    </alternativeName>
</protein>
<evidence type="ECO:0000256" key="1">
    <source>
        <dbReference type="ARBA" id="ARBA00001936"/>
    </source>
</evidence>
<dbReference type="Pfam" id="PF00293">
    <property type="entry name" value="NUDIX"/>
    <property type="match status" value="1"/>
</dbReference>
<dbReference type="AlphaFoldDB" id="A0A840VKD6"/>